<gene>
    <name evidence="5" type="ORF">ABT57_10190</name>
</gene>
<accession>A0A0J1HEH6</accession>
<dbReference type="PRINTS" id="PR00116">
    <property type="entry name" value="ARGINASE"/>
</dbReference>
<keyword evidence="3" id="KW-0464">Manganese</keyword>
<dbReference type="Proteomes" id="UP000035909">
    <property type="component" value="Unassembled WGS sequence"/>
</dbReference>
<dbReference type="AlphaFoldDB" id="A0A0J1HEH6"/>
<evidence type="ECO:0000313" key="5">
    <source>
        <dbReference type="EMBL" id="KLV10018.1"/>
    </source>
</evidence>
<dbReference type="Gene3D" id="3.40.800.10">
    <property type="entry name" value="Ureohydrolase domain"/>
    <property type="match status" value="1"/>
</dbReference>
<dbReference type="Pfam" id="PF00491">
    <property type="entry name" value="Arginase"/>
    <property type="match status" value="1"/>
</dbReference>
<dbReference type="PROSITE" id="PS51409">
    <property type="entry name" value="ARGINASE_2"/>
    <property type="match status" value="1"/>
</dbReference>
<evidence type="ECO:0000256" key="3">
    <source>
        <dbReference type="ARBA" id="ARBA00023211"/>
    </source>
</evidence>
<dbReference type="GO" id="GO:0004053">
    <property type="term" value="F:arginase activity"/>
    <property type="evidence" value="ECO:0007669"/>
    <property type="project" value="TreeGrafter"/>
</dbReference>
<dbReference type="OrthoDB" id="9789727at2"/>
<dbReference type="STRING" id="320778.ABT57_10190"/>
<dbReference type="RefSeq" id="WP_047885106.1">
    <property type="nucleotide sequence ID" value="NZ_CP071326.1"/>
</dbReference>
<keyword evidence="6" id="KW-1185">Reference proteome</keyword>
<organism evidence="5 6">
    <name type="scientific">Photobacterium ganghwense</name>
    <dbReference type="NCBI Taxonomy" id="320778"/>
    <lineage>
        <taxon>Bacteria</taxon>
        <taxon>Pseudomonadati</taxon>
        <taxon>Pseudomonadota</taxon>
        <taxon>Gammaproteobacteria</taxon>
        <taxon>Vibrionales</taxon>
        <taxon>Vibrionaceae</taxon>
        <taxon>Photobacterium</taxon>
    </lineage>
</organism>
<reference evidence="5 6" key="1">
    <citation type="submission" date="2015-05" db="EMBL/GenBank/DDBJ databases">
        <title>Photobacterium galathea sp. nov.</title>
        <authorList>
            <person name="Machado H."/>
            <person name="Gram L."/>
        </authorList>
    </citation>
    <scope>NUCLEOTIDE SEQUENCE [LARGE SCALE GENOMIC DNA]</scope>
    <source>
        <strain evidence="5 6">DSM 22954</strain>
    </source>
</reference>
<dbReference type="InterPro" id="IPR023696">
    <property type="entry name" value="Ureohydrolase_dom_sf"/>
</dbReference>
<comment type="caution">
    <text evidence="5">The sequence shown here is derived from an EMBL/GenBank/DDBJ whole genome shotgun (WGS) entry which is preliminary data.</text>
</comment>
<dbReference type="PANTHER" id="PTHR43782">
    <property type="entry name" value="ARGINASE"/>
    <property type="match status" value="1"/>
</dbReference>
<evidence type="ECO:0000256" key="4">
    <source>
        <dbReference type="PROSITE-ProRule" id="PRU00742"/>
    </source>
</evidence>
<comment type="similarity">
    <text evidence="4">Belongs to the arginase family.</text>
</comment>
<dbReference type="SUPFAM" id="SSF52768">
    <property type="entry name" value="Arginase/deacetylase"/>
    <property type="match status" value="1"/>
</dbReference>
<dbReference type="PATRIC" id="fig|320778.3.peg.2221"/>
<sequence length="312" mass="35205">MTTAKPERKPFDIIGAPFNQLGFVPTDNNTVQPLREPDERCWLGLTEWIAVRNQRWGGDIRDMGDVLPDARVRQHLHDGKKEQALAAYCQLLHPQVLATYQQGRVPIILGGDHSITVGTLQATLDYFQPRNESVAVVWIDAHADCNDSPASNLHGKPLAMLMGEYCYNGWQVASDSLLKPESVYYVGVRDLMPNEAALLERHGITNYNMEYIDRHGFRQMLSTLVEQLEIHYDRFFVSFDYDSLDGAIYRACATPNVGGLTAREALTLVHTLAAHPKFVGMDLVEYLPEKDDNGVSKELMIKLIDAVWGFRM</sequence>
<dbReference type="PANTHER" id="PTHR43782:SF3">
    <property type="entry name" value="ARGINASE"/>
    <property type="match status" value="1"/>
</dbReference>
<dbReference type="GO" id="GO:0030145">
    <property type="term" value="F:manganese ion binding"/>
    <property type="evidence" value="ECO:0007669"/>
    <property type="project" value="TreeGrafter"/>
</dbReference>
<protein>
    <submittedName>
        <fullName evidence="5">Arginase</fullName>
    </submittedName>
</protein>
<proteinExistence type="inferred from homology"/>
<keyword evidence="2" id="KW-0378">Hydrolase</keyword>
<evidence type="ECO:0000256" key="1">
    <source>
        <dbReference type="ARBA" id="ARBA00022723"/>
    </source>
</evidence>
<dbReference type="InterPro" id="IPR006035">
    <property type="entry name" value="Ureohydrolase"/>
</dbReference>
<evidence type="ECO:0000256" key="2">
    <source>
        <dbReference type="ARBA" id="ARBA00022801"/>
    </source>
</evidence>
<evidence type="ECO:0000313" key="6">
    <source>
        <dbReference type="Proteomes" id="UP000035909"/>
    </source>
</evidence>
<name>A0A0J1HEH6_9GAMM</name>
<dbReference type="GO" id="GO:0005829">
    <property type="term" value="C:cytosol"/>
    <property type="evidence" value="ECO:0007669"/>
    <property type="project" value="TreeGrafter"/>
</dbReference>
<keyword evidence="1" id="KW-0479">Metal-binding</keyword>
<dbReference type="EMBL" id="LDOU01000007">
    <property type="protein sequence ID" value="KLV10018.1"/>
    <property type="molecule type" value="Genomic_DNA"/>
</dbReference>